<proteinExistence type="predicted"/>
<name>A0A917Z6R8_9GAMM</name>
<dbReference type="AlphaFoldDB" id="A0A917Z6R8"/>
<dbReference type="Proteomes" id="UP000599578">
    <property type="component" value="Unassembled WGS sequence"/>
</dbReference>
<keyword evidence="2" id="KW-1185">Reference proteome</keyword>
<evidence type="ECO:0000313" key="2">
    <source>
        <dbReference type="Proteomes" id="UP000599578"/>
    </source>
</evidence>
<reference evidence="1 2" key="1">
    <citation type="journal article" date="2014" name="Int. J. Syst. Evol. Microbiol.">
        <title>Complete genome sequence of Corynebacterium casei LMG S-19264T (=DSM 44701T), isolated from a smear-ripened cheese.</title>
        <authorList>
            <consortium name="US DOE Joint Genome Institute (JGI-PGF)"/>
            <person name="Walter F."/>
            <person name="Albersmeier A."/>
            <person name="Kalinowski J."/>
            <person name="Ruckert C."/>
        </authorList>
    </citation>
    <scope>NUCLEOTIDE SEQUENCE [LARGE SCALE GENOMIC DNA]</scope>
    <source>
        <strain evidence="1 2">CGMCC 1.7286</strain>
    </source>
</reference>
<evidence type="ECO:0000313" key="1">
    <source>
        <dbReference type="EMBL" id="GGO76269.1"/>
    </source>
</evidence>
<organism evidence="1 2">
    <name type="scientific">Marinobacterium nitratireducens</name>
    <dbReference type="NCBI Taxonomy" id="518897"/>
    <lineage>
        <taxon>Bacteria</taxon>
        <taxon>Pseudomonadati</taxon>
        <taxon>Pseudomonadota</taxon>
        <taxon>Gammaproteobacteria</taxon>
        <taxon>Oceanospirillales</taxon>
        <taxon>Oceanospirillaceae</taxon>
        <taxon>Marinobacterium</taxon>
    </lineage>
</organism>
<dbReference type="RefSeq" id="WP_188857595.1">
    <property type="nucleotide sequence ID" value="NZ_BMLT01000001.1"/>
</dbReference>
<comment type="caution">
    <text evidence="1">The sequence shown here is derived from an EMBL/GenBank/DDBJ whole genome shotgun (WGS) entry which is preliminary data.</text>
</comment>
<protein>
    <submittedName>
        <fullName evidence="1">Uncharacterized protein</fullName>
    </submittedName>
</protein>
<gene>
    <name evidence="1" type="ORF">GCM10011348_03070</name>
</gene>
<sequence>MININIPELVEVAVSDPEFSREIRYFNGILKLAIESDEFSIKFDDGKLVSVENRSVPDEECKIFVKGTAEHWGKMLEPYPVPFYQCFQTTAVKHGLVLSSTNETFAY</sequence>
<accession>A0A917Z6R8</accession>
<dbReference type="EMBL" id="BMLT01000001">
    <property type="protein sequence ID" value="GGO76269.1"/>
    <property type="molecule type" value="Genomic_DNA"/>
</dbReference>